<dbReference type="EMBL" id="FXTY01000005">
    <property type="protein sequence ID" value="SMP24994.1"/>
    <property type="molecule type" value="Genomic_DNA"/>
</dbReference>
<dbReference type="RefSeq" id="WP_283426458.1">
    <property type="nucleotide sequence ID" value="NZ_FXTY01000005.1"/>
</dbReference>
<proteinExistence type="predicted"/>
<feature type="signal peptide" evidence="1">
    <location>
        <begin position="1"/>
        <end position="17"/>
    </location>
</feature>
<gene>
    <name evidence="2" type="ORF">SAMN06265373_10535</name>
</gene>
<evidence type="ECO:0000256" key="1">
    <source>
        <dbReference type="SAM" id="SignalP"/>
    </source>
</evidence>
<keyword evidence="1" id="KW-0732">Signal</keyword>
<evidence type="ECO:0000313" key="3">
    <source>
        <dbReference type="Proteomes" id="UP001157961"/>
    </source>
</evidence>
<feature type="chain" id="PRO_5046917843" description="Excinuclease ABC subunit B" evidence="1">
    <location>
        <begin position="18"/>
        <end position="143"/>
    </location>
</feature>
<keyword evidence="3" id="KW-1185">Reference proteome</keyword>
<reference evidence="2 3" key="1">
    <citation type="submission" date="2017-05" db="EMBL/GenBank/DDBJ databases">
        <authorList>
            <person name="Varghese N."/>
            <person name="Submissions S."/>
        </authorList>
    </citation>
    <scope>NUCLEOTIDE SEQUENCE [LARGE SCALE GENOMIC DNA]</scope>
    <source>
        <strain evidence="2 3">DSM 29734</strain>
    </source>
</reference>
<evidence type="ECO:0000313" key="2">
    <source>
        <dbReference type="EMBL" id="SMP24994.1"/>
    </source>
</evidence>
<dbReference type="Proteomes" id="UP001157961">
    <property type="component" value="Unassembled WGS sequence"/>
</dbReference>
<protein>
    <recommendedName>
        <fullName evidence="4">Excinuclease ABC subunit B</fullName>
    </recommendedName>
</protein>
<comment type="caution">
    <text evidence="2">The sequence shown here is derived from an EMBL/GenBank/DDBJ whole genome shotgun (WGS) entry which is preliminary data.</text>
</comment>
<evidence type="ECO:0008006" key="4">
    <source>
        <dbReference type="Google" id="ProtNLM"/>
    </source>
</evidence>
<organism evidence="2 3">
    <name type="scientific">Shimia sagamensis</name>
    <dbReference type="NCBI Taxonomy" id="1566352"/>
    <lineage>
        <taxon>Bacteria</taxon>
        <taxon>Pseudomonadati</taxon>
        <taxon>Pseudomonadota</taxon>
        <taxon>Alphaproteobacteria</taxon>
        <taxon>Rhodobacterales</taxon>
        <taxon>Roseobacteraceae</taxon>
    </lineage>
</organism>
<sequence>MRALLIPALLLASPATAWEAATSPICSLTHETAEAHIHLTYDPSKPLYTLAITQKSAPWQPTPWFAMRFIGPNEITISTPEHALSNNNQTLNVADSGFGNVLAGLQFNAAALAFTEAQTVTIPLEGAAPEVQKFRTCAAAQLS</sequence>
<accession>A0ABY1P502</accession>
<name>A0ABY1P502_9RHOB</name>